<dbReference type="CDD" id="cd12794">
    <property type="entry name" value="Hsm3_like"/>
    <property type="match status" value="1"/>
</dbReference>
<accession>A0A0C7N1Z6</accession>
<dbReference type="Pfam" id="PF18794">
    <property type="entry name" value="HSM3_C"/>
    <property type="match status" value="1"/>
</dbReference>
<evidence type="ECO:0000256" key="5">
    <source>
        <dbReference type="ARBA" id="ARBA00022763"/>
    </source>
</evidence>
<dbReference type="GO" id="GO:0070682">
    <property type="term" value="P:proteasome regulatory particle assembly"/>
    <property type="evidence" value="ECO:0007669"/>
    <property type="project" value="EnsemblFungi"/>
</dbReference>
<protein>
    <recommendedName>
        <fullName evidence="3">DNA mismatch repair protein HSM3</fullName>
    </recommendedName>
</protein>
<keyword evidence="5" id="KW-0227">DNA damage</keyword>
<dbReference type="HOGENOM" id="CLU_044760_0_0_1"/>
<dbReference type="EMBL" id="LN736369">
    <property type="protein sequence ID" value="CEP64199.1"/>
    <property type="molecule type" value="Genomic_DNA"/>
</dbReference>
<comment type="subcellular location">
    <subcellularLocation>
        <location evidence="1">Cytoplasm</location>
    </subcellularLocation>
</comment>
<dbReference type="OrthoDB" id="4074002at2759"/>
<evidence type="ECO:0000313" key="12">
    <source>
        <dbReference type="Proteomes" id="UP000054304"/>
    </source>
</evidence>
<dbReference type="GO" id="GO:0006298">
    <property type="term" value="P:mismatch repair"/>
    <property type="evidence" value="ECO:0007669"/>
    <property type="project" value="EnsemblFungi"/>
</dbReference>
<evidence type="ECO:0000259" key="10">
    <source>
        <dbReference type="Pfam" id="PF18795"/>
    </source>
</evidence>
<keyword evidence="7" id="KW-0234">DNA repair</keyword>
<organism evidence="11 12">
    <name type="scientific">Lachancea lanzarotensis</name>
    <dbReference type="NCBI Taxonomy" id="1245769"/>
    <lineage>
        <taxon>Eukaryota</taxon>
        <taxon>Fungi</taxon>
        <taxon>Dikarya</taxon>
        <taxon>Ascomycota</taxon>
        <taxon>Saccharomycotina</taxon>
        <taxon>Saccharomycetes</taxon>
        <taxon>Saccharomycetales</taxon>
        <taxon>Saccharomycetaceae</taxon>
        <taxon>Lachancea</taxon>
    </lineage>
</organism>
<gene>
    <name evidence="11" type="ORF">LALA0_S10e04742g</name>
</gene>
<dbReference type="STRING" id="1245769.A0A0C7N1Z6"/>
<name>A0A0C7N1Z6_9SACH</name>
<dbReference type="Gene3D" id="1.25.10.50">
    <property type="match status" value="1"/>
</dbReference>
<comment type="similarity">
    <text evidence="2">Belongs to the proteasome subunit S5B/HSM3 family.</text>
</comment>
<dbReference type="GO" id="GO:0005634">
    <property type="term" value="C:nucleus"/>
    <property type="evidence" value="ECO:0007669"/>
    <property type="project" value="EnsemblFungi"/>
</dbReference>
<keyword evidence="6" id="KW-0143">Chaperone</keyword>
<dbReference type="AlphaFoldDB" id="A0A0C7N1Z6"/>
<reference evidence="11 12" key="1">
    <citation type="submission" date="2014-12" db="EMBL/GenBank/DDBJ databases">
        <authorList>
            <person name="Neuveglise Cecile"/>
        </authorList>
    </citation>
    <scope>NUCLEOTIDE SEQUENCE [LARGE SCALE GENOMIC DNA]</scope>
    <source>
        <strain evidence="11 12">CBS 12615</strain>
    </source>
</reference>
<sequence>MDESNHSPGFQALIERLNASLTLRNTVELNSVLNRAQLELGGNASLSRVVGTSEFLTESKELLMQEELPQLNYDLLIDVVGKMISLVPFDQLMEQYSPQDLRLSIESGVPGLVKLACRVVQRSEPKGIFAGLGILDSILSLFFDPTTETGTVTEIENVFKALRSDSLVRRRLLGHNGKYLIRVKSELNSIILARLVDLLGLMIPFVDCSELNLKLFLFSEQEIVKSIELDIFCFIAITNYYTDLLCLCGPQLQYDKASAWLVTHALEVVIPAYGNLYANAQNDSVLRVYARRYIFRLFAQISMLEDQEHFKQLDNQYLKLTESNPDFIEFRKFINPLYLISEKKSLVLDQLRVDPSHLAELRNLISNEHSFNEIKEQLMPDRILSLPYYERMVLLEKLTSYEYSMLFLINNLSKVMSDLLDDKDGNIRETETVILRRQIFENLLNVSDETLNVWKSPVLNSYRAIISGVRNDGGAAQVADVYL</sequence>
<dbReference type="RefSeq" id="XP_022630409.1">
    <property type="nucleotide sequence ID" value="XM_022775552.1"/>
</dbReference>
<dbReference type="GO" id="GO:0005829">
    <property type="term" value="C:cytosol"/>
    <property type="evidence" value="ECO:0007669"/>
    <property type="project" value="EnsemblFungi"/>
</dbReference>
<evidence type="ECO:0000256" key="2">
    <source>
        <dbReference type="ARBA" id="ARBA00006823"/>
    </source>
</evidence>
<evidence type="ECO:0000256" key="4">
    <source>
        <dbReference type="ARBA" id="ARBA00022490"/>
    </source>
</evidence>
<dbReference type="Gene3D" id="1.25.40.580">
    <property type="match status" value="1"/>
</dbReference>
<evidence type="ECO:0000259" key="9">
    <source>
        <dbReference type="Pfam" id="PF18794"/>
    </source>
</evidence>
<keyword evidence="4" id="KW-0963">Cytoplasm</keyword>
<dbReference type="GO" id="GO:0044183">
    <property type="term" value="F:protein folding chaperone"/>
    <property type="evidence" value="ECO:0007669"/>
    <property type="project" value="EnsemblFungi"/>
</dbReference>
<dbReference type="GeneID" id="34687744"/>
<keyword evidence="12" id="KW-1185">Reference proteome</keyword>
<dbReference type="InterPro" id="IPR040752">
    <property type="entry name" value="HSM3_C"/>
</dbReference>
<proteinExistence type="inferred from homology"/>
<dbReference type="InterPro" id="IPR041335">
    <property type="entry name" value="HSM3_N"/>
</dbReference>
<dbReference type="Proteomes" id="UP000054304">
    <property type="component" value="Unassembled WGS sequence"/>
</dbReference>
<evidence type="ECO:0000313" key="11">
    <source>
        <dbReference type="EMBL" id="CEP64199.1"/>
    </source>
</evidence>
<feature type="domain" description="DNA mismatch repair protein HSM3 N-terminal" evidence="10">
    <location>
        <begin position="12"/>
        <end position="245"/>
    </location>
</feature>
<evidence type="ECO:0000256" key="7">
    <source>
        <dbReference type="ARBA" id="ARBA00023204"/>
    </source>
</evidence>
<comment type="function">
    <text evidence="8">Involved in DNA mismatch repair in slow-growing cells. Acts as a chaperone during the assembly of the 26S proteasome, specifically of the base subcomplex of the 19S regulatory complex (RC).</text>
</comment>
<feature type="domain" description="DNA mismatch repair protein HSM3 C-terminal" evidence="9">
    <location>
        <begin position="309"/>
        <end position="482"/>
    </location>
</feature>
<evidence type="ECO:0000256" key="1">
    <source>
        <dbReference type="ARBA" id="ARBA00004496"/>
    </source>
</evidence>
<evidence type="ECO:0000256" key="3">
    <source>
        <dbReference type="ARBA" id="ARBA00019167"/>
    </source>
</evidence>
<dbReference type="Pfam" id="PF18795">
    <property type="entry name" value="HSM3_N"/>
    <property type="match status" value="1"/>
</dbReference>
<evidence type="ECO:0000256" key="8">
    <source>
        <dbReference type="ARBA" id="ARBA00024671"/>
    </source>
</evidence>
<evidence type="ECO:0000256" key="6">
    <source>
        <dbReference type="ARBA" id="ARBA00023186"/>
    </source>
</evidence>